<protein>
    <submittedName>
        <fullName evidence="1">Four helix bundle protein</fullName>
    </submittedName>
</protein>
<gene>
    <name evidence="1" type="ORF">LG219_07505</name>
</gene>
<proteinExistence type="predicted"/>
<dbReference type="Proteomes" id="UP001198034">
    <property type="component" value="Unassembled WGS sequence"/>
</dbReference>
<evidence type="ECO:0000313" key="1">
    <source>
        <dbReference type="EMBL" id="MCB5196126.1"/>
    </source>
</evidence>
<dbReference type="RefSeq" id="WP_226763900.1">
    <property type="nucleotide sequence ID" value="NZ_JAJAWG010000003.1"/>
</dbReference>
<dbReference type="SUPFAM" id="SSF158446">
    <property type="entry name" value="IVS-encoded protein-like"/>
    <property type="match status" value="1"/>
</dbReference>
<keyword evidence="2" id="KW-1185">Reference proteome</keyword>
<dbReference type="CDD" id="cd16377">
    <property type="entry name" value="23S_rRNA_IVP_like"/>
    <property type="match status" value="1"/>
</dbReference>
<evidence type="ECO:0000313" key="2">
    <source>
        <dbReference type="Proteomes" id="UP001198034"/>
    </source>
</evidence>
<dbReference type="InterPro" id="IPR012657">
    <property type="entry name" value="23S_rRNA-intervening_sequence"/>
</dbReference>
<dbReference type="InterPro" id="IPR036583">
    <property type="entry name" value="23S_rRNA_IVS_sf"/>
</dbReference>
<sequence length="118" mass="13226">MDKPHKQLETWRQVMLLVKTIYELTALFPNDERFGLTGQMRRAAVSIPSNIAEGVARGTSKEYLHFLNIARGSLSELDTQAEIALMLGYVPKDLALFEQMNLVGRLLSGLHKKIGQSV</sequence>
<dbReference type="EMBL" id="JAJAWG010000003">
    <property type="protein sequence ID" value="MCB5196126.1"/>
    <property type="molecule type" value="Genomic_DNA"/>
</dbReference>
<dbReference type="Gene3D" id="1.20.1440.60">
    <property type="entry name" value="23S rRNA-intervening sequence"/>
    <property type="match status" value="1"/>
</dbReference>
<dbReference type="NCBIfam" id="TIGR02436">
    <property type="entry name" value="four helix bundle protein"/>
    <property type="match status" value="1"/>
</dbReference>
<dbReference type="PANTHER" id="PTHR38471">
    <property type="entry name" value="FOUR HELIX BUNDLE PROTEIN"/>
    <property type="match status" value="1"/>
</dbReference>
<name>A0ABS8BKL3_9NEIS</name>
<accession>A0ABS8BKL3</accession>
<comment type="caution">
    <text evidence="1">The sequence shown here is derived from an EMBL/GenBank/DDBJ whole genome shotgun (WGS) entry which is preliminary data.</text>
</comment>
<reference evidence="1 2" key="1">
    <citation type="submission" date="2021-10" db="EMBL/GenBank/DDBJ databases">
        <authorList>
            <person name="Chen M."/>
        </authorList>
    </citation>
    <scope>NUCLEOTIDE SEQUENCE [LARGE SCALE GENOMIC DNA]</scope>
    <source>
        <strain evidence="1 2">H3-26</strain>
    </source>
</reference>
<organism evidence="1 2">
    <name type="scientific">Deefgea salmonis</name>
    <dbReference type="NCBI Taxonomy" id="2875502"/>
    <lineage>
        <taxon>Bacteria</taxon>
        <taxon>Pseudomonadati</taxon>
        <taxon>Pseudomonadota</taxon>
        <taxon>Betaproteobacteria</taxon>
        <taxon>Neisseriales</taxon>
        <taxon>Chitinibacteraceae</taxon>
        <taxon>Deefgea</taxon>
    </lineage>
</organism>
<dbReference type="PANTHER" id="PTHR38471:SF2">
    <property type="entry name" value="FOUR HELIX BUNDLE PROTEIN"/>
    <property type="match status" value="1"/>
</dbReference>
<dbReference type="Pfam" id="PF05635">
    <property type="entry name" value="23S_rRNA_IVP"/>
    <property type="match status" value="1"/>
</dbReference>